<organism evidence="2 3">
    <name type="scientific">Sporomusa silvacetica DSM 10669</name>
    <dbReference type="NCBI Taxonomy" id="1123289"/>
    <lineage>
        <taxon>Bacteria</taxon>
        <taxon>Bacillati</taxon>
        <taxon>Bacillota</taxon>
        <taxon>Negativicutes</taxon>
        <taxon>Selenomonadales</taxon>
        <taxon>Sporomusaceae</taxon>
        <taxon>Sporomusa</taxon>
    </lineage>
</organism>
<proteinExistence type="predicted"/>
<keyword evidence="3" id="KW-1185">Reference proteome</keyword>
<evidence type="ECO:0008006" key="4">
    <source>
        <dbReference type="Google" id="ProtNLM"/>
    </source>
</evidence>
<dbReference type="SUPFAM" id="SSF57997">
    <property type="entry name" value="Tropomyosin"/>
    <property type="match status" value="1"/>
</dbReference>
<name>A0ABZ3IQN0_9FIRM</name>
<keyword evidence="1" id="KW-0175">Coiled coil</keyword>
<feature type="coiled-coil region" evidence="1">
    <location>
        <begin position="6"/>
        <end position="75"/>
    </location>
</feature>
<dbReference type="RefSeq" id="WP_094603784.1">
    <property type="nucleotide sequence ID" value="NZ_CP155573.1"/>
</dbReference>
<protein>
    <recommendedName>
        <fullName evidence="4">Chromosome partition protein Smc</fullName>
    </recommendedName>
</protein>
<gene>
    <name evidence="2" type="ORF">SPSIL_041900</name>
</gene>
<sequence length="132" mass="15495">MSEERFDRLEKMIGETQNQMSQMQNQMGQMQNLTEQLIKMVGHNNAVTEELRERMDKLENKFDKLETKVDKLETQIQTGFAGLTAMVNLLGEKVDTIPHLETKLEILNDYILDQAADIRMLKKRDRINKIRK</sequence>
<dbReference type="Gene3D" id="1.20.1270.70">
    <property type="entry name" value="Designed single chain three-helix bundle"/>
    <property type="match status" value="1"/>
</dbReference>
<accession>A0ABZ3IQN0</accession>
<dbReference type="Proteomes" id="UP000216752">
    <property type="component" value="Chromosome"/>
</dbReference>
<reference evidence="2" key="1">
    <citation type="submission" date="2024-05" db="EMBL/GenBank/DDBJ databases">
        <title>Isolation and characterization of Sporomusa carbonis sp. nov., a carboxydotrophic hydrogenogen in the genus of Sporomusa isolated from a charcoal burning pile.</title>
        <authorList>
            <person name="Boeer T."/>
            <person name="Rosenbaum F."/>
            <person name="Eysell L."/>
            <person name="Mueller V."/>
            <person name="Daniel R."/>
            <person name="Poehlein A."/>
        </authorList>
    </citation>
    <scope>NUCLEOTIDE SEQUENCE [LARGE SCALE GENOMIC DNA]</scope>
    <source>
        <strain evidence="2">DSM 10669</strain>
    </source>
</reference>
<evidence type="ECO:0000313" key="2">
    <source>
        <dbReference type="EMBL" id="XFO67970.1"/>
    </source>
</evidence>
<evidence type="ECO:0000313" key="3">
    <source>
        <dbReference type="Proteomes" id="UP000216752"/>
    </source>
</evidence>
<evidence type="ECO:0000256" key="1">
    <source>
        <dbReference type="SAM" id="Coils"/>
    </source>
</evidence>
<dbReference type="EMBL" id="CP155573">
    <property type="protein sequence ID" value="XFO67970.1"/>
    <property type="molecule type" value="Genomic_DNA"/>
</dbReference>